<reference evidence="2 3" key="1">
    <citation type="journal article" date="2019" name="Commun. Biol.">
        <title>The bagworm genome reveals a unique fibroin gene that provides high tensile strength.</title>
        <authorList>
            <person name="Kono N."/>
            <person name="Nakamura H."/>
            <person name="Ohtoshi R."/>
            <person name="Tomita M."/>
            <person name="Numata K."/>
            <person name="Arakawa K."/>
        </authorList>
    </citation>
    <scope>NUCLEOTIDE SEQUENCE [LARGE SCALE GENOMIC DNA]</scope>
</reference>
<organism evidence="2 3">
    <name type="scientific">Eumeta variegata</name>
    <name type="common">Bagworm moth</name>
    <name type="synonym">Eumeta japonica</name>
    <dbReference type="NCBI Taxonomy" id="151549"/>
    <lineage>
        <taxon>Eukaryota</taxon>
        <taxon>Metazoa</taxon>
        <taxon>Ecdysozoa</taxon>
        <taxon>Arthropoda</taxon>
        <taxon>Hexapoda</taxon>
        <taxon>Insecta</taxon>
        <taxon>Pterygota</taxon>
        <taxon>Neoptera</taxon>
        <taxon>Endopterygota</taxon>
        <taxon>Lepidoptera</taxon>
        <taxon>Glossata</taxon>
        <taxon>Ditrysia</taxon>
        <taxon>Tineoidea</taxon>
        <taxon>Psychidae</taxon>
        <taxon>Oiketicinae</taxon>
        <taxon>Eumeta</taxon>
    </lineage>
</organism>
<dbReference type="OrthoDB" id="7485630at2759"/>
<comment type="caution">
    <text evidence="2">The sequence shown here is derived from an EMBL/GenBank/DDBJ whole genome shotgun (WGS) entry which is preliminary data.</text>
</comment>
<accession>A0A4C1SCM7</accession>
<evidence type="ECO:0000256" key="1">
    <source>
        <dbReference type="SAM" id="MobiDB-lite"/>
    </source>
</evidence>
<proteinExistence type="predicted"/>
<protein>
    <submittedName>
        <fullName evidence="2">Uncharacterized protein</fullName>
    </submittedName>
</protein>
<name>A0A4C1SCM7_EUMVA</name>
<keyword evidence="3" id="KW-1185">Reference proteome</keyword>
<gene>
    <name evidence="2" type="ORF">EVAR_74227_1</name>
</gene>
<sequence length="84" mass="8792">MVGAGRCSSPGTGPLSPAEGPRWPTHAHPHTPLSAALKRPKDINRAEPNSRFSECPPRGAWASSRPRPSRSFGKGALAGAIPTE</sequence>
<evidence type="ECO:0000313" key="2">
    <source>
        <dbReference type="EMBL" id="GBO99824.1"/>
    </source>
</evidence>
<feature type="region of interest" description="Disordered" evidence="1">
    <location>
        <begin position="1"/>
        <end position="84"/>
    </location>
</feature>
<dbReference type="Proteomes" id="UP000299102">
    <property type="component" value="Unassembled WGS sequence"/>
</dbReference>
<feature type="compositionally biased region" description="Low complexity" evidence="1">
    <location>
        <begin position="56"/>
        <end position="71"/>
    </location>
</feature>
<dbReference type="EMBL" id="BGZK01000004">
    <property type="protein sequence ID" value="GBO99824.1"/>
    <property type="molecule type" value="Genomic_DNA"/>
</dbReference>
<evidence type="ECO:0000313" key="3">
    <source>
        <dbReference type="Proteomes" id="UP000299102"/>
    </source>
</evidence>
<dbReference type="AlphaFoldDB" id="A0A4C1SCM7"/>